<dbReference type="PANTHER" id="PTHR42723">
    <property type="entry name" value="CHLOROPHYLL SYNTHASE"/>
    <property type="match status" value="1"/>
</dbReference>
<comment type="caution">
    <text evidence="6">The sequence shown here is derived from an EMBL/GenBank/DDBJ whole genome shotgun (WGS) entry which is preliminary data.</text>
</comment>
<gene>
    <name evidence="6" type="ORF">PsYK624_129540</name>
</gene>
<reference evidence="6 7" key="1">
    <citation type="submission" date="2021-08" db="EMBL/GenBank/DDBJ databases">
        <title>Draft Genome Sequence of Phanerochaete sordida strain YK-624.</title>
        <authorList>
            <person name="Mori T."/>
            <person name="Dohra H."/>
            <person name="Suzuki T."/>
            <person name="Kawagishi H."/>
            <person name="Hirai H."/>
        </authorList>
    </citation>
    <scope>NUCLEOTIDE SEQUENCE [LARGE SCALE GENOMIC DNA]</scope>
    <source>
        <strain evidence="6 7">YK-624</strain>
    </source>
</reference>
<dbReference type="CDD" id="cd13965">
    <property type="entry name" value="PT_UbiA_3"/>
    <property type="match status" value="1"/>
</dbReference>
<dbReference type="AlphaFoldDB" id="A0A9P3LJ08"/>
<evidence type="ECO:0000256" key="4">
    <source>
        <dbReference type="ARBA" id="ARBA00023136"/>
    </source>
</evidence>
<organism evidence="6 7">
    <name type="scientific">Phanerochaete sordida</name>
    <dbReference type="NCBI Taxonomy" id="48140"/>
    <lineage>
        <taxon>Eukaryota</taxon>
        <taxon>Fungi</taxon>
        <taxon>Dikarya</taxon>
        <taxon>Basidiomycota</taxon>
        <taxon>Agaricomycotina</taxon>
        <taxon>Agaricomycetes</taxon>
        <taxon>Polyporales</taxon>
        <taxon>Phanerochaetaceae</taxon>
        <taxon>Phanerochaete</taxon>
    </lineage>
</organism>
<evidence type="ECO:0000256" key="1">
    <source>
        <dbReference type="ARBA" id="ARBA00004141"/>
    </source>
</evidence>
<dbReference type="GO" id="GO:0016020">
    <property type="term" value="C:membrane"/>
    <property type="evidence" value="ECO:0007669"/>
    <property type="project" value="UniProtKB-SubCell"/>
</dbReference>
<keyword evidence="3 5" id="KW-1133">Transmembrane helix</keyword>
<evidence type="ECO:0000313" key="6">
    <source>
        <dbReference type="EMBL" id="GJE96748.1"/>
    </source>
</evidence>
<feature type="transmembrane region" description="Helical" evidence="5">
    <location>
        <begin position="263"/>
        <end position="281"/>
    </location>
</feature>
<comment type="subcellular location">
    <subcellularLocation>
        <location evidence="1">Membrane</location>
        <topology evidence="1">Multi-pass membrane protein</topology>
    </subcellularLocation>
</comment>
<evidence type="ECO:0000256" key="3">
    <source>
        <dbReference type="ARBA" id="ARBA00022989"/>
    </source>
</evidence>
<proteinExistence type="predicted"/>
<sequence>MAKSVAHHANTIHLFTKSDIKTTIVPVTLFALVATPLCSFHRVPHIILWVWLHILQFDVSNQCFSTEEDKRNKADRPLAAGRISIRHATILRWALLPICLLVSLAYSPEVLYASAAMAVLTIIYNECQAHAAHWSVRNLLNAVGYATFETGATLVAGFDCTRLDRTAVLAICLSTGIMASTYHVQDFKDVEGDRLIGRRTLPIVAPRHARKTVIAGLVAWSLALARIWGLDTLTAAVLLLLGAAVGGRFLLYRTVRADQVSFYLYNVWLSCTFALPAYWRLAA</sequence>
<dbReference type="EMBL" id="BPQB01000063">
    <property type="protein sequence ID" value="GJE96748.1"/>
    <property type="molecule type" value="Genomic_DNA"/>
</dbReference>
<protein>
    <submittedName>
        <fullName evidence="6">UbiA prenyltransferase family protein</fullName>
    </submittedName>
</protein>
<dbReference type="InterPro" id="IPR044878">
    <property type="entry name" value="UbiA_sf"/>
</dbReference>
<dbReference type="PANTHER" id="PTHR42723:SF1">
    <property type="entry name" value="CHLOROPHYLL SYNTHASE, CHLOROPLASTIC"/>
    <property type="match status" value="1"/>
</dbReference>
<keyword evidence="7" id="KW-1185">Reference proteome</keyword>
<dbReference type="Gene3D" id="1.10.357.140">
    <property type="entry name" value="UbiA prenyltransferase"/>
    <property type="match status" value="1"/>
</dbReference>
<evidence type="ECO:0000313" key="7">
    <source>
        <dbReference type="Proteomes" id="UP000703269"/>
    </source>
</evidence>
<dbReference type="OrthoDB" id="434972at2759"/>
<keyword evidence="4 5" id="KW-0472">Membrane</keyword>
<dbReference type="Pfam" id="PF01040">
    <property type="entry name" value="UbiA"/>
    <property type="match status" value="1"/>
</dbReference>
<accession>A0A9P3LJ08</accession>
<evidence type="ECO:0000256" key="5">
    <source>
        <dbReference type="SAM" id="Phobius"/>
    </source>
</evidence>
<evidence type="ECO:0000256" key="2">
    <source>
        <dbReference type="ARBA" id="ARBA00022692"/>
    </source>
</evidence>
<dbReference type="Proteomes" id="UP000703269">
    <property type="component" value="Unassembled WGS sequence"/>
</dbReference>
<feature type="transmembrane region" description="Helical" evidence="5">
    <location>
        <begin position="233"/>
        <end position="251"/>
    </location>
</feature>
<dbReference type="InterPro" id="IPR050475">
    <property type="entry name" value="Prenyltransferase_related"/>
</dbReference>
<dbReference type="GO" id="GO:0016765">
    <property type="term" value="F:transferase activity, transferring alkyl or aryl (other than methyl) groups"/>
    <property type="evidence" value="ECO:0007669"/>
    <property type="project" value="InterPro"/>
</dbReference>
<feature type="transmembrane region" description="Helical" evidence="5">
    <location>
        <begin position="208"/>
        <end position="227"/>
    </location>
</feature>
<name>A0A9P3LJ08_9APHY</name>
<dbReference type="InterPro" id="IPR000537">
    <property type="entry name" value="UbiA_prenyltransferase"/>
</dbReference>
<keyword evidence="2 5" id="KW-0812">Transmembrane</keyword>